<feature type="domain" description="Flagellin N-terminal" evidence="14">
    <location>
        <begin position="75"/>
        <end position="207"/>
    </location>
</feature>
<evidence type="ECO:0000256" key="7">
    <source>
        <dbReference type="ARBA" id="ARBA00022679"/>
    </source>
</evidence>
<comment type="caution">
    <text evidence="17">The sequence shown here is derived from an EMBL/GenBank/DDBJ whole genome shotgun (WGS) entry which is preliminary data.</text>
</comment>
<keyword evidence="7" id="KW-0808">Transferase</keyword>
<dbReference type="Pfam" id="PF00669">
    <property type="entry name" value="Flagellin_N"/>
    <property type="match status" value="1"/>
</dbReference>
<dbReference type="InterPro" id="IPR036388">
    <property type="entry name" value="WH-like_DNA-bd_sf"/>
</dbReference>
<evidence type="ECO:0000256" key="13">
    <source>
        <dbReference type="SAM" id="Coils"/>
    </source>
</evidence>
<evidence type="ECO:0000256" key="9">
    <source>
        <dbReference type="ARBA" id="ARBA00023204"/>
    </source>
</evidence>
<dbReference type="SUPFAM" id="SSF53155">
    <property type="entry name" value="Methylated DNA-protein cysteine methyltransferase domain"/>
    <property type="match status" value="1"/>
</dbReference>
<evidence type="ECO:0000259" key="16">
    <source>
        <dbReference type="Pfam" id="PF02870"/>
    </source>
</evidence>
<sequence>MLLLDESITQVTLLRGKIGAVQKNDLETGARNLRTYRENLTASESIIRDTDYAHEISNLTKQQILQQASTAMLAQNNNDMKNIVINTEKVEKAFEKLSSGLRINRAADSPASLVISERLRSQIASVDQALANTETDISVLQTAEAALEEINNTLVHMRQLTVHAANEGANDKYALEADQKEIEESMNAIDRIVRNTSFGAKKLLDGSSGVGAITTNPLLEFVDASPNTKASDLGYEVSITQTATKSVVVGKDVLTDESIQDGETLRIIENGKVAEYTTKREDNLLSVISNLNNIIKRNGLDVEVSLSENNKLVVMHKYYGSKYGFSVSSTTGGVLGFDVAGYINGEAAKGTDRFCAVCRVRRMWTDWRSANSEKKGTGGEFGQTTKVAIGNINTQSLGRGIENESGFKRLAEISVLSHQSASDAMLLLDESITQVPYCATTLCPMVAVSDGDSLTGLYFEAQQYFPNSQKLGKPDKSLTLLKQTADQIKAYLAGHLTEFTLPLAPSGTDFQLNVWKQLRRIPYGKTVTYRQIAEWSEVPKGFQAVGGCIGRNPLGIIVPCHRVIGSDGSLTGYAGGKDKKQTLLSLEAGVISAVRT</sequence>
<keyword evidence="5" id="KW-0963">Cytoplasm</keyword>
<dbReference type="GO" id="GO:0003908">
    <property type="term" value="F:methylated-DNA-[protein]-cysteine S-methyltransferase activity"/>
    <property type="evidence" value="ECO:0007669"/>
    <property type="project" value="UniProtKB-EC"/>
</dbReference>
<name>A0AAE0SQA4_9BIVA</name>
<dbReference type="InterPro" id="IPR001497">
    <property type="entry name" value="MethylDNA_cys_MeTrfase_AS"/>
</dbReference>
<comment type="similarity">
    <text evidence="2">Belongs to the MGMT family.</text>
</comment>
<dbReference type="InterPro" id="IPR014048">
    <property type="entry name" value="MethylDNA_cys_MeTrfase_DNA-bd"/>
</dbReference>
<dbReference type="FunFam" id="1.10.10.10:FF:000214">
    <property type="entry name" value="Methylated-DNA--protein-cysteine methyltransferase"/>
    <property type="match status" value="1"/>
</dbReference>
<dbReference type="Pfam" id="PF02870">
    <property type="entry name" value="Methyltransf_1N"/>
    <property type="match status" value="1"/>
</dbReference>
<dbReference type="NCBIfam" id="TIGR00589">
    <property type="entry name" value="ogt"/>
    <property type="match status" value="1"/>
</dbReference>
<dbReference type="PRINTS" id="PR00207">
    <property type="entry name" value="FLAGELLIN"/>
</dbReference>
<evidence type="ECO:0000256" key="11">
    <source>
        <dbReference type="ARBA" id="ARBA00031621"/>
    </source>
</evidence>
<dbReference type="GO" id="GO:0005198">
    <property type="term" value="F:structural molecule activity"/>
    <property type="evidence" value="ECO:0007669"/>
    <property type="project" value="InterPro"/>
</dbReference>
<comment type="catalytic activity">
    <reaction evidence="1">
        <text>a 4-O-methyl-thymidine in DNA + L-cysteinyl-[protein] = a thymidine in DNA + S-methyl-L-cysteinyl-[protein]</text>
        <dbReference type="Rhea" id="RHEA:53428"/>
        <dbReference type="Rhea" id="RHEA-COMP:10131"/>
        <dbReference type="Rhea" id="RHEA-COMP:10132"/>
        <dbReference type="Rhea" id="RHEA-COMP:13555"/>
        <dbReference type="Rhea" id="RHEA-COMP:13556"/>
        <dbReference type="ChEBI" id="CHEBI:29950"/>
        <dbReference type="ChEBI" id="CHEBI:82612"/>
        <dbReference type="ChEBI" id="CHEBI:137386"/>
        <dbReference type="ChEBI" id="CHEBI:137387"/>
        <dbReference type="EC" id="2.1.1.63"/>
    </reaction>
</comment>
<dbReference type="Gene3D" id="3.30.70.2120">
    <property type="match status" value="1"/>
</dbReference>
<reference evidence="17" key="1">
    <citation type="journal article" date="2021" name="Genome Biol. Evol.">
        <title>A High-Quality Reference Genome for a Parasitic Bivalve with Doubly Uniparental Inheritance (Bivalvia: Unionida).</title>
        <authorList>
            <person name="Smith C.H."/>
        </authorList>
    </citation>
    <scope>NUCLEOTIDE SEQUENCE</scope>
    <source>
        <strain evidence="17">CHS0354</strain>
    </source>
</reference>
<keyword evidence="18" id="KW-1185">Reference proteome</keyword>
<evidence type="ECO:0000256" key="5">
    <source>
        <dbReference type="ARBA" id="ARBA00022490"/>
    </source>
</evidence>
<keyword evidence="6" id="KW-0489">Methyltransferase</keyword>
<evidence type="ECO:0000259" key="15">
    <source>
        <dbReference type="Pfam" id="PF01035"/>
    </source>
</evidence>
<evidence type="ECO:0000256" key="8">
    <source>
        <dbReference type="ARBA" id="ARBA00022763"/>
    </source>
</evidence>
<gene>
    <name evidence="17" type="ORF">CHS0354_027420</name>
</gene>
<accession>A0AAE0SQA4</accession>
<feature type="coiled-coil region" evidence="13">
    <location>
        <begin position="140"/>
        <end position="195"/>
    </location>
</feature>
<keyword evidence="8" id="KW-0227">DNA damage</keyword>
<dbReference type="InterPro" id="IPR036217">
    <property type="entry name" value="MethylDNA_cys_MeTrfase_DNAb"/>
</dbReference>
<dbReference type="InterPro" id="IPR023546">
    <property type="entry name" value="MGMT"/>
</dbReference>
<evidence type="ECO:0000256" key="10">
    <source>
        <dbReference type="ARBA" id="ARBA00030795"/>
    </source>
</evidence>
<feature type="domain" description="Methylguanine DNA methyltransferase ribonuclease-like" evidence="16">
    <location>
        <begin position="449"/>
        <end position="505"/>
    </location>
</feature>
<evidence type="ECO:0000256" key="4">
    <source>
        <dbReference type="ARBA" id="ARBA00015377"/>
    </source>
</evidence>
<dbReference type="Gene3D" id="3.30.160.70">
    <property type="entry name" value="Methylated DNA-protein cysteine methyltransferase domain"/>
    <property type="match status" value="1"/>
</dbReference>
<dbReference type="InterPro" id="IPR001492">
    <property type="entry name" value="Flagellin"/>
</dbReference>
<dbReference type="Gene3D" id="1.10.10.10">
    <property type="entry name" value="Winged helix-like DNA-binding domain superfamily/Winged helix DNA-binding domain"/>
    <property type="match status" value="1"/>
</dbReference>
<dbReference type="SUPFAM" id="SSF64518">
    <property type="entry name" value="Phase 1 flagellin"/>
    <property type="match status" value="2"/>
</dbReference>
<comment type="catalytic activity">
    <reaction evidence="12">
        <text>a 6-O-methyl-2'-deoxyguanosine in DNA + L-cysteinyl-[protein] = S-methyl-L-cysteinyl-[protein] + a 2'-deoxyguanosine in DNA</text>
        <dbReference type="Rhea" id="RHEA:24000"/>
        <dbReference type="Rhea" id="RHEA-COMP:10131"/>
        <dbReference type="Rhea" id="RHEA-COMP:10132"/>
        <dbReference type="Rhea" id="RHEA-COMP:11367"/>
        <dbReference type="Rhea" id="RHEA-COMP:11368"/>
        <dbReference type="ChEBI" id="CHEBI:29950"/>
        <dbReference type="ChEBI" id="CHEBI:82612"/>
        <dbReference type="ChEBI" id="CHEBI:85445"/>
        <dbReference type="ChEBI" id="CHEBI:85448"/>
        <dbReference type="EC" id="2.1.1.63"/>
    </reaction>
</comment>
<feature type="domain" description="Methylated-DNA-[protein]-cysteine S-methyltransferase DNA binding" evidence="15">
    <location>
        <begin position="509"/>
        <end position="588"/>
    </location>
</feature>
<keyword evidence="13" id="KW-0175">Coiled coil</keyword>
<evidence type="ECO:0000313" key="17">
    <source>
        <dbReference type="EMBL" id="KAK3596150.1"/>
    </source>
</evidence>
<proteinExistence type="inferred from homology"/>
<evidence type="ECO:0000256" key="1">
    <source>
        <dbReference type="ARBA" id="ARBA00001286"/>
    </source>
</evidence>
<dbReference type="GO" id="GO:0032259">
    <property type="term" value="P:methylation"/>
    <property type="evidence" value="ECO:0007669"/>
    <property type="project" value="UniProtKB-KW"/>
</dbReference>
<dbReference type="PANTHER" id="PTHR42792">
    <property type="entry name" value="FLAGELLIN"/>
    <property type="match status" value="1"/>
</dbReference>
<reference evidence="17" key="3">
    <citation type="submission" date="2023-05" db="EMBL/GenBank/DDBJ databases">
        <authorList>
            <person name="Smith C.H."/>
        </authorList>
    </citation>
    <scope>NUCLEOTIDE SEQUENCE</scope>
    <source>
        <strain evidence="17">CHS0354</strain>
        <tissue evidence="17">Mantle</tissue>
    </source>
</reference>
<evidence type="ECO:0000256" key="2">
    <source>
        <dbReference type="ARBA" id="ARBA00008711"/>
    </source>
</evidence>
<protein>
    <recommendedName>
        <fullName evidence="4">Methylated-DNA--protein-cysteine methyltransferase</fullName>
        <ecNumber evidence="3">2.1.1.63</ecNumber>
    </recommendedName>
    <alternativeName>
        <fullName evidence="10">6-O-methylguanine-DNA methyltransferase</fullName>
    </alternativeName>
    <alternativeName>
        <fullName evidence="11">O-6-methylguanine-DNA-alkyltransferase</fullName>
    </alternativeName>
</protein>
<dbReference type="Proteomes" id="UP001195483">
    <property type="component" value="Unassembled WGS sequence"/>
</dbReference>
<dbReference type="Pfam" id="PF01035">
    <property type="entry name" value="DNA_binding_1"/>
    <property type="match status" value="1"/>
</dbReference>
<dbReference type="InterPro" id="IPR036631">
    <property type="entry name" value="MGMT_N_sf"/>
</dbReference>
<dbReference type="HAMAP" id="MF_00772">
    <property type="entry name" value="OGT"/>
    <property type="match status" value="1"/>
</dbReference>
<evidence type="ECO:0000256" key="3">
    <source>
        <dbReference type="ARBA" id="ARBA00011918"/>
    </source>
</evidence>
<evidence type="ECO:0000259" key="14">
    <source>
        <dbReference type="Pfam" id="PF00669"/>
    </source>
</evidence>
<dbReference type="GO" id="GO:0006281">
    <property type="term" value="P:DNA repair"/>
    <property type="evidence" value="ECO:0007669"/>
    <property type="project" value="UniProtKB-KW"/>
</dbReference>
<dbReference type="InterPro" id="IPR001029">
    <property type="entry name" value="Flagellin_N"/>
</dbReference>
<dbReference type="CDD" id="cd06445">
    <property type="entry name" value="ATase"/>
    <property type="match status" value="1"/>
</dbReference>
<organism evidence="17 18">
    <name type="scientific">Potamilus streckersoni</name>
    <dbReference type="NCBI Taxonomy" id="2493646"/>
    <lineage>
        <taxon>Eukaryota</taxon>
        <taxon>Metazoa</taxon>
        <taxon>Spiralia</taxon>
        <taxon>Lophotrochozoa</taxon>
        <taxon>Mollusca</taxon>
        <taxon>Bivalvia</taxon>
        <taxon>Autobranchia</taxon>
        <taxon>Heteroconchia</taxon>
        <taxon>Palaeoheterodonta</taxon>
        <taxon>Unionida</taxon>
        <taxon>Unionoidea</taxon>
        <taxon>Unionidae</taxon>
        <taxon>Ambleminae</taxon>
        <taxon>Lampsilini</taxon>
        <taxon>Potamilus</taxon>
    </lineage>
</organism>
<dbReference type="InterPro" id="IPR008332">
    <property type="entry name" value="MethylG_MeTrfase_N"/>
</dbReference>
<dbReference type="EMBL" id="JAEAOA010001653">
    <property type="protein sequence ID" value="KAK3596150.1"/>
    <property type="molecule type" value="Genomic_DNA"/>
</dbReference>
<dbReference type="PANTHER" id="PTHR42792:SF2">
    <property type="entry name" value="FLAGELLIN"/>
    <property type="match status" value="1"/>
</dbReference>
<evidence type="ECO:0000313" key="18">
    <source>
        <dbReference type="Proteomes" id="UP001195483"/>
    </source>
</evidence>
<keyword evidence="9" id="KW-0234">DNA repair</keyword>
<dbReference type="AlphaFoldDB" id="A0AAE0SQA4"/>
<dbReference type="PROSITE" id="PS00374">
    <property type="entry name" value="MGMT"/>
    <property type="match status" value="1"/>
</dbReference>
<evidence type="ECO:0000256" key="6">
    <source>
        <dbReference type="ARBA" id="ARBA00022603"/>
    </source>
</evidence>
<dbReference type="SUPFAM" id="SSF46767">
    <property type="entry name" value="Methylated DNA-protein cysteine methyltransferase, C-terminal domain"/>
    <property type="match status" value="1"/>
</dbReference>
<evidence type="ECO:0000256" key="12">
    <source>
        <dbReference type="ARBA" id="ARBA00049348"/>
    </source>
</evidence>
<reference evidence="17" key="2">
    <citation type="journal article" date="2021" name="Genome Biol. Evol.">
        <title>Developing a high-quality reference genome for a parasitic bivalve with doubly uniparental inheritance (Bivalvia: Unionida).</title>
        <authorList>
            <person name="Smith C.H."/>
        </authorList>
    </citation>
    <scope>NUCLEOTIDE SEQUENCE</scope>
    <source>
        <strain evidence="17">CHS0354</strain>
        <tissue evidence="17">Mantle</tissue>
    </source>
</reference>
<dbReference type="EC" id="2.1.1.63" evidence="3"/>
<dbReference type="Gene3D" id="1.20.1330.10">
    <property type="entry name" value="f41 fragment of flagellin, N-terminal domain"/>
    <property type="match status" value="2"/>
</dbReference>